<keyword evidence="2" id="KW-0732">Signal</keyword>
<feature type="region of interest" description="Disordered" evidence="1">
    <location>
        <begin position="359"/>
        <end position="429"/>
    </location>
</feature>
<feature type="chain" id="PRO_5040853815" evidence="2">
    <location>
        <begin position="20"/>
        <end position="429"/>
    </location>
</feature>
<keyword evidence="4" id="KW-1185">Reference proteome</keyword>
<dbReference type="Proteomes" id="UP001152300">
    <property type="component" value="Unassembled WGS sequence"/>
</dbReference>
<gene>
    <name evidence="3" type="ORF">OCU04_009723</name>
</gene>
<proteinExistence type="predicted"/>
<name>A0A9X0DIE9_9HELO</name>
<evidence type="ECO:0000256" key="1">
    <source>
        <dbReference type="SAM" id="MobiDB-lite"/>
    </source>
</evidence>
<evidence type="ECO:0000313" key="4">
    <source>
        <dbReference type="Proteomes" id="UP001152300"/>
    </source>
</evidence>
<evidence type="ECO:0000313" key="3">
    <source>
        <dbReference type="EMBL" id="KAJ8061938.1"/>
    </source>
</evidence>
<dbReference type="AlphaFoldDB" id="A0A9X0DIE9"/>
<reference evidence="3" key="1">
    <citation type="submission" date="2022-11" db="EMBL/GenBank/DDBJ databases">
        <title>Genome Resource of Sclerotinia nivalis Strain SnTB1, a Plant Pathogen Isolated from American Ginseng.</title>
        <authorList>
            <person name="Fan S."/>
        </authorList>
    </citation>
    <scope>NUCLEOTIDE SEQUENCE</scope>
    <source>
        <strain evidence="3">SnTB1</strain>
    </source>
</reference>
<sequence>MRWIIISGLVISWALPVVASPYIPIDPIPDKAHGRKDGYSKAQIRYADVEVISSLEEKRQTSELGSFSLAHRLPPNLLMFQISVKTTPGEGGNIGGSVKATCVECFTTGKAIVTTTGIEMDDSILGDLLHFLTNPTEIVVHALDLNLKLDLQNVTGYFEIDITFAATGSYTFPIFTSESPVRAELNDKDSVGLIFDIDLVFTVTGPVDFITGFEVDFPDDSYIILNPLGGELVEENLKGIKVNPIPAKSKSGAACVTVALRYKLKAGVSLEVLKHSFRFEAGAYIDAPQYKACITYQPDKPCNLNFTEGFYIDVGVYAEVVEPINFVTWEAGPTAVATLSNAPLPSTCFTISTSSTQQSLLPSSKSQRITQKPARNSTTSCSPTKTTSSDTAAFGTKSGNSTITGARPTGIGSQSSPRSSTRLTVIPSD</sequence>
<organism evidence="3 4">
    <name type="scientific">Sclerotinia nivalis</name>
    <dbReference type="NCBI Taxonomy" id="352851"/>
    <lineage>
        <taxon>Eukaryota</taxon>
        <taxon>Fungi</taxon>
        <taxon>Dikarya</taxon>
        <taxon>Ascomycota</taxon>
        <taxon>Pezizomycotina</taxon>
        <taxon>Leotiomycetes</taxon>
        <taxon>Helotiales</taxon>
        <taxon>Sclerotiniaceae</taxon>
        <taxon>Sclerotinia</taxon>
    </lineage>
</organism>
<protein>
    <submittedName>
        <fullName evidence="3">Uncharacterized protein</fullName>
    </submittedName>
</protein>
<dbReference type="OrthoDB" id="4733706at2759"/>
<feature type="compositionally biased region" description="Polar residues" evidence="1">
    <location>
        <begin position="411"/>
        <end position="423"/>
    </location>
</feature>
<dbReference type="EMBL" id="JAPEIS010000011">
    <property type="protein sequence ID" value="KAJ8061938.1"/>
    <property type="molecule type" value="Genomic_DNA"/>
</dbReference>
<evidence type="ECO:0000256" key="2">
    <source>
        <dbReference type="SAM" id="SignalP"/>
    </source>
</evidence>
<feature type="compositionally biased region" description="Low complexity" evidence="1">
    <location>
        <begin position="377"/>
        <end position="391"/>
    </location>
</feature>
<comment type="caution">
    <text evidence="3">The sequence shown here is derived from an EMBL/GenBank/DDBJ whole genome shotgun (WGS) entry which is preliminary data.</text>
</comment>
<accession>A0A9X0DIE9</accession>
<feature type="signal peptide" evidence="2">
    <location>
        <begin position="1"/>
        <end position="19"/>
    </location>
</feature>